<dbReference type="SUPFAM" id="SSF56935">
    <property type="entry name" value="Porins"/>
    <property type="match status" value="1"/>
</dbReference>
<evidence type="ECO:0000313" key="1">
    <source>
        <dbReference type="EMBL" id="MDN3920445.1"/>
    </source>
</evidence>
<dbReference type="EMBL" id="JAUHHC010000002">
    <property type="protein sequence ID" value="MDN3920445.1"/>
    <property type="molecule type" value="Genomic_DNA"/>
</dbReference>
<protein>
    <submittedName>
        <fullName evidence="1">TIGR03016 family PEP-CTERM system-associated outer membrane protein</fullName>
    </submittedName>
</protein>
<comment type="caution">
    <text evidence="1">The sequence shown here is derived from an EMBL/GenBank/DDBJ whole genome shotgun (WGS) entry which is preliminary data.</text>
</comment>
<dbReference type="Proteomes" id="UP001228044">
    <property type="component" value="Unassembled WGS sequence"/>
</dbReference>
<dbReference type="NCBIfam" id="TIGR03016">
    <property type="entry name" value="pepcterm_hypo_1"/>
    <property type="match status" value="1"/>
</dbReference>
<reference evidence="1 2" key="1">
    <citation type="submission" date="2023-06" db="EMBL/GenBank/DDBJ databases">
        <title>Pelomonas sp. PFR6 16S ribosomal RNA gene Genome sequencing and assembly.</title>
        <authorList>
            <person name="Woo H."/>
        </authorList>
    </citation>
    <scope>NUCLEOTIDE SEQUENCE [LARGE SCALE GENOMIC DNA]</scope>
    <source>
        <strain evidence="1 2">PFR6</strain>
    </source>
</reference>
<sequence length="523" mass="55650">MPMKLPRAEELAIAEVLTMPRALSQSLIACAVALSLGAGSAQAQEGAGGGSGVTIVPGFSVSQTATDNNRLSSTNKDAALITALTPSISIASHGGRVIGTLDYSISGLIYLKTDQQNTVQQSLTARGQAELVDKRLFVDVSATIGQQAVSAFGPQSPDRTLANPNQSEVASLYIAPYLVGRIGDLASYELRGSATATSAKDSSLGDSKAGGGSLRLDGLGGRKLGWWASLSTQRSRFGFDGAENENTVANFGLRYLPDPDLQLKVNAGPERTDYLGFLHKGENYGANANWKPSPRTDLLVDWQYHDYGNTHMISFDHRMARSAIRYADTKNVYAGNQTRSAGAGTNYDLLFLQFSSIEPDPVKRDVLVRSFLQALGLSPDAPISSGSLASAPTMTRTQQLSLSLEGLRTTMTGLLSQTTTERLGAIIPTGGDLAQSNRIVMRGGSLTIAHRLTPISSANLTLSAQRSRSDDTGLRTMLRSLIANWTTQLGPRANASLGARHSDFEGSPSYTENAVFGNLAWRF</sequence>
<name>A0ABT8DTT7_9BURK</name>
<gene>
    <name evidence="1" type="ORF">QWJ38_09170</name>
</gene>
<dbReference type="InterPro" id="IPR017467">
    <property type="entry name" value="CHP03016_PEP-CTERM"/>
</dbReference>
<organism evidence="1 2">
    <name type="scientific">Roseateles violae</name>
    <dbReference type="NCBI Taxonomy" id="3058042"/>
    <lineage>
        <taxon>Bacteria</taxon>
        <taxon>Pseudomonadati</taxon>
        <taxon>Pseudomonadota</taxon>
        <taxon>Betaproteobacteria</taxon>
        <taxon>Burkholderiales</taxon>
        <taxon>Sphaerotilaceae</taxon>
        <taxon>Roseateles</taxon>
    </lineage>
</organism>
<proteinExistence type="predicted"/>
<dbReference type="RefSeq" id="WP_290358743.1">
    <property type="nucleotide sequence ID" value="NZ_JAUHHC010000002.1"/>
</dbReference>
<keyword evidence="2" id="KW-1185">Reference proteome</keyword>
<evidence type="ECO:0000313" key="2">
    <source>
        <dbReference type="Proteomes" id="UP001228044"/>
    </source>
</evidence>
<accession>A0ABT8DTT7</accession>